<dbReference type="OrthoDB" id="844533at2"/>
<gene>
    <name evidence="1" type="ORF">SAMN05421823_107131</name>
</gene>
<organism evidence="1 2">
    <name type="scientific">Catalinimonas alkaloidigena</name>
    <dbReference type="NCBI Taxonomy" id="1075417"/>
    <lineage>
        <taxon>Bacteria</taxon>
        <taxon>Pseudomonadati</taxon>
        <taxon>Bacteroidota</taxon>
        <taxon>Cytophagia</taxon>
        <taxon>Cytophagales</taxon>
        <taxon>Catalimonadaceae</taxon>
        <taxon>Catalinimonas</taxon>
    </lineage>
</organism>
<dbReference type="Gene3D" id="3.40.50.1440">
    <property type="entry name" value="Tubulin/FtsZ, GTPase domain"/>
    <property type="match status" value="1"/>
</dbReference>
<dbReference type="Proteomes" id="UP000198510">
    <property type="component" value="Unassembled WGS sequence"/>
</dbReference>
<dbReference type="SUPFAM" id="SSF52490">
    <property type="entry name" value="Tubulin nucleotide-binding domain-like"/>
    <property type="match status" value="1"/>
</dbReference>
<dbReference type="AlphaFoldDB" id="A0A1G9LQ61"/>
<dbReference type="RefSeq" id="WP_089684447.1">
    <property type="nucleotide sequence ID" value="NZ_FNFO01000007.1"/>
</dbReference>
<name>A0A1G9LQ61_9BACT</name>
<dbReference type="EMBL" id="FNFO01000007">
    <property type="protein sequence ID" value="SDL64066.1"/>
    <property type="molecule type" value="Genomic_DNA"/>
</dbReference>
<evidence type="ECO:0008006" key="3">
    <source>
        <dbReference type="Google" id="ProtNLM"/>
    </source>
</evidence>
<reference evidence="1 2" key="1">
    <citation type="submission" date="2016-10" db="EMBL/GenBank/DDBJ databases">
        <authorList>
            <person name="de Groot N.N."/>
        </authorList>
    </citation>
    <scope>NUCLEOTIDE SEQUENCE [LARGE SCALE GENOMIC DNA]</scope>
    <source>
        <strain evidence="1 2">DSM 25186</strain>
    </source>
</reference>
<evidence type="ECO:0000313" key="1">
    <source>
        <dbReference type="EMBL" id="SDL64066.1"/>
    </source>
</evidence>
<keyword evidence="2" id="KW-1185">Reference proteome</keyword>
<proteinExistence type="predicted"/>
<dbReference type="InterPro" id="IPR036525">
    <property type="entry name" value="Tubulin/FtsZ_GTPase_sf"/>
</dbReference>
<sequence length="476" mass="53462">MPKLFLFGIGGTGSRVLRSLTMLMAAGVPIKNCDRIVPILIDPDSQNADMLRAVELLKTYKRLHKKLGRDAGFFGKEVSTLADMEARGEGKIKDTFIFDFGGINQSFRDFIHFPDLEPDTQSLMQLLYTDDNLNSPLTVGFKGSPNVGSVVLNQLKASPEIRFFADNFQTGDRIFIISSIFGGTGAAGFPLLLKNLRDPDSGLQNAGAIAQALVGAITVLPYFALQTDDGSRIDSNTFLTKTKAALSYYRTNLNDLNALYYLADVSDKPYENREGGAAQKNDAHLVELLSALSVVDFMEYDAAELTGGSTRYHEYGLRDDRPEIFLDHLYADTKDKIARPLTQFMMLAKYYREHLEDDKGKNYYKGLKLDHAMRNDSFYRDLGTFLDGYYTWLSELAGNRRGFEPFNLDTDDFNTLINGKTIATGLFKKGLTPGYFQIELNRAEQKMQDEPDPNRKFIKLFHEVTGKAYEEKVPTI</sequence>
<evidence type="ECO:0000313" key="2">
    <source>
        <dbReference type="Proteomes" id="UP000198510"/>
    </source>
</evidence>
<protein>
    <recommendedName>
        <fullName evidence="3">Tubulin/FtsZ family, GTPase domain</fullName>
    </recommendedName>
</protein>
<accession>A0A1G9LQ61</accession>
<dbReference type="STRING" id="1075417.SAMN05421823_107131"/>